<dbReference type="InterPro" id="IPR027051">
    <property type="entry name" value="XdhC_Rossmann_dom"/>
</dbReference>
<dbReference type="Proteomes" id="UP000325030">
    <property type="component" value="Chromosome"/>
</dbReference>
<accession>A0A510DZY1</accession>
<dbReference type="PANTHER" id="PTHR30388">
    <property type="entry name" value="ALDEHYDE OXIDOREDUCTASE MOLYBDENUM COFACTOR ASSEMBLY PROTEIN"/>
    <property type="match status" value="1"/>
</dbReference>
<dbReference type="OrthoDB" id="33067at2157"/>
<evidence type="ECO:0000313" key="3">
    <source>
        <dbReference type="EMBL" id="BBG25772.1"/>
    </source>
</evidence>
<dbReference type="PANTHER" id="PTHR30388:SF6">
    <property type="entry name" value="XANTHINE DEHYDROGENASE SUBUNIT A-RELATED"/>
    <property type="match status" value="1"/>
</dbReference>
<protein>
    <recommendedName>
        <fullName evidence="1">XdhC Rossmann domain-containing protein</fullName>
    </recommendedName>
</protein>
<reference evidence="5" key="1">
    <citation type="submission" date="2018-09" db="EMBL/GenBank/DDBJ databases">
        <title>Complete Genome Sequencing of Sulfolobus sp. JCM 16834.</title>
        <authorList>
            <person name="Kato S."/>
            <person name="Itoh T."/>
            <person name="Ohkuma M."/>
        </authorList>
    </citation>
    <scope>NUCLEOTIDE SEQUENCE [LARGE SCALE GENOMIC DNA]</scope>
    <source>
        <strain evidence="5">IC-007</strain>
    </source>
</reference>
<feature type="domain" description="XdhC Rossmann" evidence="1">
    <location>
        <begin position="78"/>
        <end position="213"/>
    </location>
</feature>
<dbReference type="EMBL" id="AP018930">
    <property type="protein sequence ID" value="BBG25772.1"/>
    <property type="molecule type" value="Genomic_DNA"/>
</dbReference>
<dbReference type="InterPro" id="IPR046348">
    <property type="entry name" value="SIS_dom_sf"/>
</dbReference>
<evidence type="ECO:0000259" key="1">
    <source>
        <dbReference type="Pfam" id="PF13478"/>
    </source>
</evidence>
<organism evidence="2 4">
    <name type="scientific">Sulfuracidifex tepidarius</name>
    <dbReference type="NCBI Taxonomy" id="1294262"/>
    <lineage>
        <taxon>Archaea</taxon>
        <taxon>Thermoproteota</taxon>
        <taxon>Thermoprotei</taxon>
        <taxon>Sulfolobales</taxon>
        <taxon>Sulfolobaceae</taxon>
        <taxon>Sulfuracidifex</taxon>
    </lineage>
</organism>
<dbReference type="Proteomes" id="UP000322983">
    <property type="component" value="Chromosome"/>
</dbReference>
<dbReference type="SUPFAM" id="SSF53697">
    <property type="entry name" value="SIS domain"/>
    <property type="match status" value="1"/>
</dbReference>
<dbReference type="AlphaFoldDB" id="A0A510DSA7"/>
<accession>A0A510DSA7</accession>
<reference evidence="2 4" key="2">
    <citation type="journal article" date="2020" name="Int. J. Syst. Evol. Microbiol.">
        <title>Sulfuracidifex tepidarius gen. nov., sp. nov. and transfer of Sulfolobus metallicus Huber and Stetter 1992 to the genus Sulfuracidifex as Sulfuracidifex metallicus comb. nov.</title>
        <authorList>
            <person name="Itoh T."/>
            <person name="Miura T."/>
            <person name="Sakai H.D."/>
            <person name="Kato S."/>
            <person name="Ohkuma M."/>
            <person name="Takashina T."/>
        </authorList>
    </citation>
    <scope>NUCLEOTIDE SEQUENCE [LARGE SCALE GENOMIC DNA]</scope>
    <source>
        <strain evidence="2 4">IC-006</strain>
        <strain evidence="3">IC-007</strain>
    </source>
</reference>
<evidence type="ECO:0000313" key="2">
    <source>
        <dbReference type="EMBL" id="BBG23010.1"/>
    </source>
</evidence>
<dbReference type="STRING" id="1294262.GCA_001316085_02899"/>
<dbReference type="Gene3D" id="3.40.50.720">
    <property type="entry name" value="NAD(P)-binding Rossmann-like Domain"/>
    <property type="match status" value="1"/>
</dbReference>
<dbReference type="KEGG" id="step:IC006_0294"/>
<gene>
    <name evidence="2" type="ORF">IC006_0294</name>
    <name evidence="3" type="ORF">IC007_0277</name>
</gene>
<dbReference type="GeneID" id="41716781"/>
<dbReference type="RefSeq" id="WP_149528242.1">
    <property type="nucleotide sequence ID" value="NZ_AP018929.1"/>
</dbReference>
<dbReference type="EMBL" id="AP018929">
    <property type="protein sequence ID" value="BBG23010.1"/>
    <property type="molecule type" value="Genomic_DNA"/>
</dbReference>
<sequence>MSSCEIYPIVDELSSKGKSFCIVTEVFPDGKVKRGVISEGKVVVGNLDELAFSEKEEIDTPNGKVKVMMDCVQGNPNVIVIGNGKVARHLVELMKFLNYPVTVVGDHDIQDIDANVVNDISLLSSLIDGNTFVVVANEGGKHYDITGVETAIRSGARYVSLMASRNRAAASIQRMINDGLSEEEIKKRLYSPAGLDLGSKTPQEIALSIASQIVAVSRGGEGVHYMLKKNPYDLLGKVKDESCSWSGEEAHQSC</sequence>
<name>A0A510DSA7_9CREN</name>
<dbReference type="GO" id="GO:0097367">
    <property type="term" value="F:carbohydrate derivative binding"/>
    <property type="evidence" value="ECO:0007669"/>
    <property type="project" value="InterPro"/>
</dbReference>
<proteinExistence type="predicted"/>
<evidence type="ECO:0000313" key="5">
    <source>
        <dbReference type="Proteomes" id="UP000325030"/>
    </source>
</evidence>
<evidence type="ECO:0000313" key="4">
    <source>
        <dbReference type="Proteomes" id="UP000322983"/>
    </source>
</evidence>
<dbReference type="Pfam" id="PF13478">
    <property type="entry name" value="XdhC_C"/>
    <property type="match status" value="1"/>
</dbReference>
<keyword evidence="4" id="KW-1185">Reference proteome</keyword>
<dbReference type="GO" id="GO:1901135">
    <property type="term" value="P:carbohydrate derivative metabolic process"/>
    <property type="evidence" value="ECO:0007669"/>
    <property type="project" value="InterPro"/>
</dbReference>
<dbReference type="InterPro" id="IPR052698">
    <property type="entry name" value="MoCofactor_Util/Proc"/>
</dbReference>